<dbReference type="STRING" id="1891926.Fuma_04462"/>
<keyword evidence="4" id="KW-1185">Reference proteome</keyword>
<dbReference type="SUPFAM" id="SSF53383">
    <property type="entry name" value="PLP-dependent transferases"/>
    <property type="match status" value="1"/>
</dbReference>
<dbReference type="EMBL" id="CP017641">
    <property type="protein sequence ID" value="APZ94823.1"/>
    <property type="molecule type" value="Genomic_DNA"/>
</dbReference>
<sequence length="399" mass="44276">MIPRHRPPSGTLSLLTTAAKSAFRRSNVPELELAWQRSLDVQHAVWIPSARWAIARTIQSHTTTAAEVVCPVFNCGAVHHAVSESGRNVDYRDCAADSFLMNCSGAASGSQAIVLSEIFGHRFSPSELSQPLIHEAAVRIFDLAMGIPTTNDMQRMQSGDVTVLSFGLGKSLYAGWGGMALTNCNDTADMLRRRRDDELQSRGAVQRTRWNASVVLRTVAHEPWIYRRVRAKTDRPNESAANPQNSFSAASHEWNRPPTAFHVAHSLRNLRMAGEWAEQRLRLLDEYRIRLQRISPMVQLPLNDAAAFSHFSIRVPGSIRESLRKRLWDNGVDVASLFPFPAGWCAAEQFPLAARAATEVLNLPLSNQLQQRDVVRVCDALKRAVDELSALPSTQKAAA</sequence>
<dbReference type="OrthoDB" id="9768668at2"/>
<gene>
    <name evidence="3" type="ORF">Fuma_04462</name>
</gene>
<evidence type="ECO:0000256" key="1">
    <source>
        <dbReference type="ARBA" id="ARBA00037999"/>
    </source>
</evidence>
<accession>A0A1P8WLA6</accession>
<keyword evidence="2" id="KW-0663">Pyridoxal phosphate</keyword>
<dbReference type="GO" id="GO:0030170">
    <property type="term" value="F:pyridoxal phosphate binding"/>
    <property type="evidence" value="ECO:0007669"/>
    <property type="project" value="TreeGrafter"/>
</dbReference>
<dbReference type="AlphaFoldDB" id="A0A1P8WLA6"/>
<dbReference type="InterPro" id="IPR015424">
    <property type="entry name" value="PyrdxlP-dep_Trfase"/>
</dbReference>
<keyword evidence="3" id="KW-0808">Transferase</keyword>
<keyword evidence="3" id="KW-0032">Aminotransferase</keyword>
<evidence type="ECO:0000256" key="2">
    <source>
        <dbReference type="RuleBase" id="RU004508"/>
    </source>
</evidence>
<dbReference type="Pfam" id="PF01041">
    <property type="entry name" value="DegT_DnrJ_EryC1"/>
    <property type="match status" value="2"/>
</dbReference>
<dbReference type="InterPro" id="IPR015421">
    <property type="entry name" value="PyrdxlP-dep_Trfase_major"/>
</dbReference>
<name>A0A1P8WLA6_9PLAN</name>
<organism evidence="3 4">
    <name type="scientific">Fuerstiella marisgermanici</name>
    <dbReference type="NCBI Taxonomy" id="1891926"/>
    <lineage>
        <taxon>Bacteria</taxon>
        <taxon>Pseudomonadati</taxon>
        <taxon>Planctomycetota</taxon>
        <taxon>Planctomycetia</taxon>
        <taxon>Planctomycetales</taxon>
        <taxon>Planctomycetaceae</taxon>
        <taxon>Fuerstiella</taxon>
    </lineage>
</organism>
<evidence type="ECO:0000313" key="3">
    <source>
        <dbReference type="EMBL" id="APZ94823.1"/>
    </source>
</evidence>
<dbReference type="GO" id="GO:0000271">
    <property type="term" value="P:polysaccharide biosynthetic process"/>
    <property type="evidence" value="ECO:0007669"/>
    <property type="project" value="TreeGrafter"/>
</dbReference>
<dbReference type="InterPro" id="IPR015422">
    <property type="entry name" value="PyrdxlP-dep_Trfase_small"/>
</dbReference>
<dbReference type="KEGG" id="fmr:Fuma_04462"/>
<protein>
    <submittedName>
        <fullName evidence="3">UDP-4-keto-6-deoxy-N-acetylglucosamine 4-aminotransferase</fullName>
    </submittedName>
</protein>
<dbReference type="Gene3D" id="3.90.1150.10">
    <property type="entry name" value="Aspartate Aminotransferase, domain 1"/>
    <property type="match status" value="1"/>
</dbReference>
<comment type="similarity">
    <text evidence="1 2">Belongs to the DegT/DnrJ/EryC1 family.</text>
</comment>
<evidence type="ECO:0000313" key="4">
    <source>
        <dbReference type="Proteomes" id="UP000187735"/>
    </source>
</evidence>
<dbReference type="Proteomes" id="UP000187735">
    <property type="component" value="Chromosome"/>
</dbReference>
<dbReference type="RefSeq" id="WP_077026075.1">
    <property type="nucleotide sequence ID" value="NZ_CP017641.1"/>
</dbReference>
<dbReference type="Gene3D" id="3.40.640.10">
    <property type="entry name" value="Type I PLP-dependent aspartate aminotransferase-like (Major domain)"/>
    <property type="match status" value="1"/>
</dbReference>
<dbReference type="InterPro" id="IPR000653">
    <property type="entry name" value="DegT/StrS_aminotransferase"/>
</dbReference>
<reference evidence="3 4" key="1">
    <citation type="journal article" date="2016" name="Front. Microbiol.">
        <title>Fuerstia marisgermanicae gen. nov., sp. nov., an Unusual Member of the Phylum Planctomycetes from the German Wadden Sea.</title>
        <authorList>
            <person name="Kohn T."/>
            <person name="Heuer A."/>
            <person name="Jogler M."/>
            <person name="Vollmers J."/>
            <person name="Boedeker C."/>
            <person name="Bunk B."/>
            <person name="Rast P."/>
            <person name="Borchert D."/>
            <person name="Glockner I."/>
            <person name="Freese H.M."/>
            <person name="Klenk H.P."/>
            <person name="Overmann J."/>
            <person name="Kaster A.K."/>
            <person name="Rohde M."/>
            <person name="Wiegand S."/>
            <person name="Jogler C."/>
        </authorList>
    </citation>
    <scope>NUCLEOTIDE SEQUENCE [LARGE SCALE GENOMIC DNA]</scope>
    <source>
        <strain evidence="3 4">NH11</strain>
    </source>
</reference>
<proteinExistence type="inferred from homology"/>
<dbReference type="PANTHER" id="PTHR30244:SF34">
    <property type="entry name" value="DTDP-4-AMINO-4,6-DIDEOXYGALACTOSE TRANSAMINASE"/>
    <property type="match status" value="1"/>
</dbReference>
<dbReference type="PANTHER" id="PTHR30244">
    <property type="entry name" value="TRANSAMINASE"/>
    <property type="match status" value="1"/>
</dbReference>
<dbReference type="GO" id="GO:0008483">
    <property type="term" value="F:transaminase activity"/>
    <property type="evidence" value="ECO:0007669"/>
    <property type="project" value="UniProtKB-KW"/>
</dbReference>